<reference evidence="2" key="1">
    <citation type="submission" date="2016-10" db="EMBL/GenBank/DDBJ databases">
        <authorList>
            <person name="Varghese N."/>
            <person name="Submissions S."/>
        </authorList>
    </citation>
    <scope>NUCLEOTIDE SEQUENCE [LARGE SCALE GENOMIC DNA]</scope>
    <source>
        <strain evidence="2">DSM 25329</strain>
    </source>
</reference>
<dbReference type="EMBL" id="FNAN01000011">
    <property type="protein sequence ID" value="SDF61586.1"/>
    <property type="molecule type" value="Genomic_DNA"/>
</dbReference>
<name>A0A1G7MJ01_9BACT</name>
<organism evidence="1 2">
    <name type="scientific">Dyadobacter soli</name>
    <dbReference type="NCBI Taxonomy" id="659014"/>
    <lineage>
        <taxon>Bacteria</taxon>
        <taxon>Pseudomonadati</taxon>
        <taxon>Bacteroidota</taxon>
        <taxon>Cytophagia</taxon>
        <taxon>Cytophagales</taxon>
        <taxon>Spirosomataceae</taxon>
        <taxon>Dyadobacter</taxon>
    </lineage>
</organism>
<accession>A0A1G7MJ01</accession>
<evidence type="ECO:0000313" key="1">
    <source>
        <dbReference type="EMBL" id="SDF61586.1"/>
    </source>
</evidence>
<gene>
    <name evidence="1" type="ORF">SAMN04487996_111284</name>
</gene>
<keyword evidence="2" id="KW-1185">Reference proteome</keyword>
<dbReference type="STRING" id="659014.SAMN04487996_111284"/>
<dbReference type="AlphaFoldDB" id="A0A1G7MJ01"/>
<evidence type="ECO:0000313" key="2">
    <source>
        <dbReference type="Proteomes" id="UP000198748"/>
    </source>
</evidence>
<sequence length="109" mass="12715">MDERAPLLIHKWFPGGHLYFYVAYPLKMRLIGLGSLNDLHKFHWLKAKYGKVESGSDAYYITPSNNFQDPAEIYQNLFSTIDKPVVIRQLRGGKVARYWFVYRLRCAGS</sequence>
<dbReference type="Proteomes" id="UP000198748">
    <property type="component" value="Unassembled WGS sequence"/>
</dbReference>
<proteinExistence type="predicted"/>
<protein>
    <submittedName>
        <fullName evidence="1">Uncharacterized protein</fullName>
    </submittedName>
</protein>